<evidence type="ECO:0000256" key="1">
    <source>
        <dbReference type="ARBA" id="ARBA00006814"/>
    </source>
</evidence>
<keyword evidence="4" id="KW-0378">Hydrolase</keyword>
<evidence type="ECO:0000256" key="4">
    <source>
        <dbReference type="ARBA" id="ARBA00022801"/>
    </source>
</evidence>
<evidence type="ECO:0000313" key="5">
    <source>
        <dbReference type="EMBL" id="QGX93954.1"/>
    </source>
</evidence>
<organism evidence="5 6">
    <name type="scientific">Haloplanus rallus</name>
    <dbReference type="NCBI Taxonomy" id="1816183"/>
    <lineage>
        <taxon>Archaea</taxon>
        <taxon>Methanobacteriati</taxon>
        <taxon>Methanobacteriota</taxon>
        <taxon>Stenosarchaea group</taxon>
        <taxon>Halobacteria</taxon>
        <taxon>Halobacteriales</taxon>
        <taxon>Haloferacaceae</taxon>
        <taxon>Haloplanus</taxon>
    </lineage>
</organism>
<keyword evidence="6" id="KW-1185">Reference proteome</keyword>
<dbReference type="AlphaFoldDB" id="A0A6B9F6H6"/>
<dbReference type="PANTHER" id="PTHR30302:SF1">
    <property type="entry name" value="HYDROGENASE 2 MATURATION PROTEASE"/>
    <property type="match status" value="1"/>
</dbReference>
<keyword evidence="2 5" id="KW-0645">Protease</keyword>
<dbReference type="Proteomes" id="UP000428325">
    <property type="component" value="Chromosome"/>
</dbReference>
<dbReference type="GO" id="GO:0004190">
    <property type="term" value="F:aspartic-type endopeptidase activity"/>
    <property type="evidence" value="ECO:0007669"/>
    <property type="project" value="UniProtKB-KW"/>
</dbReference>
<dbReference type="PANTHER" id="PTHR30302">
    <property type="entry name" value="HYDROGENASE 1 MATURATION PROTEASE"/>
    <property type="match status" value="1"/>
</dbReference>
<dbReference type="PRINTS" id="PR00446">
    <property type="entry name" value="HYDRGNUPTAKE"/>
</dbReference>
<gene>
    <name evidence="5" type="ORF">EI982_03745</name>
</gene>
<dbReference type="GO" id="GO:0016485">
    <property type="term" value="P:protein processing"/>
    <property type="evidence" value="ECO:0007669"/>
    <property type="project" value="TreeGrafter"/>
</dbReference>
<comment type="similarity">
    <text evidence="1">Belongs to the peptidase A31 family.</text>
</comment>
<evidence type="ECO:0000256" key="2">
    <source>
        <dbReference type="ARBA" id="ARBA00022670"/>
    </source>
</evidence>
<accession>A0A6B9F6H6</accession>
<dbReference type="InterPro" id="IPR000671">
    <property type="entry name" value="Peptidase_A31"/>
</dbReference>
<dbReference type="InterPro" id="IPR023430">
    <property type="entry name" value="Pept_HybD-like_dom_sf"/>
</dbReference>
<dbReference type="GO" id="GO:0008047">
    <property type="term" value="F:enzyme activator activity"/>
    <property type="evidence" value="ECO:0007669"/>
    <property type="project" value="InterPro"/>
</dbReference>
<dbReference type="SUPFAM" id="SSF53163">
    <property type="entry name" value="HybD-like"/>
    <property type="match status" value="1"/>
</dbReference>
<protein>
    <submittedName>
        <fullName evidence="5">Hydrogenase maturation protease</fullName>
    </submittedName>
</protein>
<evidence type="ECO:0000313" key="6">
    <source>
        <dbReference type="Proteomes" id="UP000428325"/>
    </source>
</evidence>
<sequence>MILYRCQLKKTTAGFAPVGAGISDYGRRSADTGARAKVGCADGYDMEILVACMGNLLRGDDGFGVAVADALRDRDFPPSVDVVEVGISGVSMAQELLDDYDAFVLVDAMETGDDPGTVSVSRASVPDIDQYSDREIAGFAADMHQTDPSKILVLGEALGVLPDVVVVVGCEPTETDELTDRLSRPVREAVPEGADQVERIVDELVHQ</sequence>
<reference evidence="5 6" key="1">
    <citation type="submission" date="2018-12" db="EMBL/GenBank/DDBJ databases">
        <title>Complete genome sequence of Haloplanus rallus MBLA0036.</title>
        <authorList>
            <person name="Nam Y.-d."/>
            <person name="Kang J."/>
            <person name="Chung W.-H."/>
            <person name="Park Y.S."/>
        </authorList>
    </citation>
    <scope>NUCLEOTIDE SEQUENCE [LARGE SCALE GENOMIC DNA]</scope>
    <source>
        <strain evidence="5 6">MBLA0036</strain>
    </source>
</reference>
<keyword evidence="3" id="KW-0064">Aspartyl protease</keyword>
<dbReference type="KEGG" id="hra:EI982_03745"/>
<dbReference type="EMBL" id="CP034345">
    <property type="protein sequence ID" value="QGX93954.1"/>
    <property type="molecule type" value="Genomic_DNA"/>
</dbReference>
<dbReference type="NCBIfam" id="TIGR00072">
    <property type="entry name" value="hydrog_prot"/>
    <property type="match status" value="1"/>
</dbReference>
<dbReference type="Pfam" id="PF01750">
    <property type="entry name" value="HycI"/>
    <property type="match status" value="1"/>
</dbReference>
<proteinExistence type="inferred from homology"/>
<dbReference type="Gene3D" id="3.40.50.1450">
    <property type="entry name" value="HybD-like"/>
    <property type="match status" value="1"/>
</dbReference>
<evidence type="ECO:0000256" key="3">
    <source>
        <dbReference type="ARBA" id="ARBA00022750"/>
    </source>
</evidence>
<name>A0A6B9F6H6_9EURY</name>